<dbReference type="Proteomes" id="UP000291591">
    <property type="component" value="Unassembled WGS sequence"/>
</dbReference>
<dbReference type="OrthoDB" id="9806452at2"/>
<dbReference type="RefSeq" id="WP_130290615.1">
    <property type="nucleotide sequence ID" value="NZ_SHKL01000001.1"/>
</dbReference>
<evidence type="ECO:0000256" key="3">
    <source>
        <dbReference type="ARBA" id="ARBA00022827"/>
    </source>
</evidence>
<dbReference type="Gene3D" id="3.50.50.60">
    <property type="entry name" value="FAD/NAD(P)-binding domain"/>
    <property type="match status" value="1"/>
</dbReference>
<evidence type="ECO:0000256" key="2">
    <source>
        <dbReference type="ARBA" id="ARBA00022630"/>
    </source>
</evidence>
<organism evidence="6 7">
    <name type="scientific">Pseudonocardia sediminis</name>
    <dbReference type="NCBI Taxonomy" id="1397368"/>
    <lineage>
        <taxon>Bacteria</taxon>
        <taxon>Bacillati</taxon>
        <taxon>Actinomycetota</taxon>
        <taxon>Actinomycetes</taxon>
        <taxon>Pseudonocardiales</taxon>
        <taxon>Pseudonocardiaceae</taxon>
        <taxon>Pseudonocardia</taxon>
    </lineage>
</organism>
<dbReference type="InterPro" id="IPR036188">
    <property type="entry name" value="FAD/NAD-bd_sf"/>
</dbReference>
<evidence type="ECO:0000256" key="1">
    <source>
        <dbReference type="ARBA" id="ARBA00001974"/>
    </source>
</evidence>
<gene>
    <name evidence="6" type="ORF">EV383_3185</name>
</gene>
<dbReference type="PANTHER" id="PTHR10961:SF7">
    <property type="entry name" value="FAD DEPENDENT OXIDOREDUCTASE DOMAIN-CONTAINING PROTEIN"/>
    <property type="match status" value="1"/>
</dbReference>
<comment type="caution">
    <text evidence="6">The sequence shown here is derived from an EMBL/GenBank/DDBJ whole genome shotgun (WGS) entry which is preliminary data.</text>
</comment>
<evidence type="ECO:0000256" key="4">
    <source>
        <dbReference type="ARBA" id="ARBA00023002"/>
    </source>
</evidence>
<evidence type="ECO:0000313" key="7">
    <source>
        <dbReference type="Proteomes" id="UP000291591"/>
    </source>
</evidence>
<dbReference type="Pfam" id="PF01266">
    <property type="entry name" value="DAO"/>
    <property type="match status" value="1"/>
</dbReference>
<comment type="cofactor">
    <cofactor evidence="1">
        <name>FAD</name>
        <dbReference type="ChEBI" id="CHEBI:57692"/>
    </cofactor>
</comment>
<feature type="domain" description="FAD dependent oxidoreductase" evidence="5">
    <location>
        <begin position="4"/>
        <end position="353"/>
    </location>
</feature>
<dbReference type="PANTHER" id="PTHR10961">
    <property type="entry name" value="PEROXISOMAL SARCOSINE OXIDASE"/>
    <property type="match status" value="1"/>
</dbReference>
<evidence type="ECO:0000313" key="6">
    <source>
        <dbReference type="EMBL" id="RZT86293.1"/>
    </source>
</evidence>
<proteinExistence type="predicted"/>
<dbReference type="InterPro" id="IPR006076">
    <property type="entry name" value="FAD-dep_OxRdtase"/>
</dbReference>
<keyword evidence="2" id="KW-0285">Flavoprotein</keyword>
<dbReference type="InterPro" id="IPR045170">
    <property type="entry name" value="MTOX"/>
</dbReference>
<reference evidence="6 7" key="1">
    <citation type="submission" date="2019-02" db="EMBL/GenBank/DDBJ databases">
        <title>Sequencing the genomes of 1000 actinobacteria strains.</title>
        <authorList>
            <person name="Klenk H.-P."/>
        </authorList>
    </citation>
    <scope>NUCLEOTIDE SEQUENCE [LARGE SCALE GENOMIC DNA]</scope>
    <source>
        <strain evidence="6 7">DSM 45779</strain>
    </source>
</reference>
<keyword evidence="3" id="KW-0274">FAD</keyword>
<dbReference type="AlphaFoldDB" id="A0A4Q7V133"/>
<keyword evidence="4" id="KW-0560">Oxidoreductase</keyword>
<dbReference type="SUPFAM" id="SSF51905">
    <property type="entry name" value="FAD/NAD(P)-binding domain"/>
    <property type="match status" value="1"/>
</dbReference>
<accession>A0A4Q7V133</accession>
<evidence type="ECO:0000259" key="5">
    <source>
        <dbReference type="Pfam" id="PF01266"/>
    </source>
</evidence>
<dbReference type="EMBL" id="SHKL01000001">
    <property type="protein sequence ID" value="RZT86293.1"/>
    <property type="molecule type" value="Genomic_DNA"/>
</dbReference>
<dbReference type="Gene3D" id="3.30.9.10">
    <property type="entry name" value="D-Amino Acid Oxidase, subunit A, domain 2"/>
    <property type="match status" value="1"/>
</dbReference>
<name>A0A4Q7V133_PSEST</name>
<dbReference type="GO" id="GO:0008115">
    <property type="term" value="F:sarcosine oxidase activity"/>
    <property type="evidence" value="ECO:0007669"/>
    <property type="project" value="TreeGrafter"/>
</dbReference>
<sequence length="388" mass="41430">MGHDVIVVGLGGMGSASAHRLAAGGLRVLGLDRHPPAHDQGSSHGGSRITRQAYFEDPAYVPLLRRAGELWDAVAEESGRHLVDWSGGVMVGRPDGPTISGSLASARYWGLEHELLDAGQIHTRYPTLRPSDADVALVERRAGSVNPEESVRAHLDLAGRYGADLRHGETVLDWTATDAGVRVRTERATHEADRLVLAPGAWAPDLLADLGVPMQIERYVQFWFAPSDPAAFAGHPVYIWEGPGGRQFYGFGLGGDGTVKVAFFRGGDVCDPASIDRTVHPGEVEEIRAFAAPHVPGAVAEFVRAKTCMYTCTPDHHFVIAPHPAHPAVTVACGFSGHGFKFVPVVGEIVADLVTAGSTSHPIDLFDPARFSARSTPAHSTHFGEHVA</sequence>
<dbReference type="NCBIfam" id="NF008425">
    <property type="entry name" value="PRK11259.1"/>
    <property type="match status" value="1"/>
</dbReference>
<dbReference type="SUPFAM" id="SSF54373">
    <property type="entry name" value="FAD-linked reductases, C-terminal domain"/>
    <property type="match status" value="1"/>
</dbReference>
<dbReference type="GO" id="GO:0050660">
    <property type="term" value="F:flavin adenine dinucleotide binding"/>
    <property type="evidence" value="ECO:0007669"/>
    <property type="project" value="InterPro"/>
</dbReference>
<protein>
    <submittedName>
        <fullName evidence="6">Sarcosine oxidase</fullName>
    </submittedName>
</protein>
<keyword evidence="7" id="KW-1185">Reference proteome</keyword>